<sequence length="318" mass="35000">MGQPFFWASFAEPRRRGRVRMDLHQQIPSNRRLPRLRPPRRRPHRDPTAKRSPLQALWPDVLSSHQRHRSLYGMHKKPRSRDGRAVARWRRIGESRVLPVPAGWQAMPGKPCTSSERAPSRRKRSSGSGVGRRVSEVVREKNIVRGAEEALRDGIEQAQRSTQALIDTPAYIARGSAPPPFRPCVVEVGGSVYINEPGSRTVPPPPRGRRWGACSCTTGRSPRPAPGRCGGGSLCGVRGVGADLRSPLVRLSRQALRVEQRRVDGRLRDEGFSRSLEPGLSTSPDTGCPRSCGRAARTSCGRRGRSSGSAIGEVGRSC</sequence>
<dbReference type="HOGENOM" id="CLU_874015_0_0_11"/>
<name>Q1ATS5_RUBXD</name>
<protein>
    <submittedName>
        <fullName evidence="2">Uncharacterized protein</fullName>
    </submittedName>
</protein>
<feature type="region of interest" description="Disordered" evidence="1">
    <location>
        <begin position="26"/>
        <end position="55"/>
    </location>
</feature>
<dbReference type="EMBL" id="CP000386">
    <property type="protein sequence ID" value="ABG05203.1"/>
    <property type="molecule type" value="Genomic_DNA"/>
</dbReference>
<proteinExistence type="predicted"/>
<keyword evidence="3" id="KW-1185">Reference proteome</keyword>
<feature type="region of interest" description="Disordered" evidence="1">
    <location>
        <begin position="101"/>
        <end position="134"/>
    </location>
</feature>
<feature type="region of interest" description="Disordered" evidence="1">
    <location>
        <begin position="269"/>
        <end position="318"/>
    </location>
</feature>
<dbReference type="STRING" id="266117.Rxyl_2273"/>
<dbReference type="Proteomes" id="UP000006637">
    <property type="component" value="Chromosome"/>
</dbReference>
<dbReference type="KEGG" id="rxy:Rxyl_2273"/>
<evidence type="ECO:0000313" key="2">
    <source>
        <dbReference type="EMBL" id="ABG05203.1"/>
    </source>
</evidence>
<feature type="compositionally biased region" description="Basic residues" evidence="1">
    <location>
        <begin position="32"/>
        <end position="44"/>
    </location>
</feature>
<evidence type="ECO:0000313" key="3">
    <source>
        <dbReference type="Proteomes" id="UP000006637"/>
    </source>
</evidence>
<evidence type="ECO:0000256" key="1">
    <source>
        <dbReference type="SAM" id="MobiDB-lite"/>
    </source>
</evidence>
<gene>
    <name evidence="2" type="ordered locus">Rxyl_2273</name>
</gene>
<accession>Q1ATS5</accession>
<dbReference type="AlphaFoldDB" id="Q1ATS5"/>
<organism evidence="2 3">
    <name type="scientific">Rubrobacter xylanophilus (strain DSM 9941 / JCM 11954 / NBRC 16129 / PRD-1)</name>
    <dbReference type="NCBI Taxonomy" id="266117"/>
    <lineage>
        <taxon>Bacteria</taxon>
        <taxon>Bacillati</taxon>
        <taxon>Actinomycetota</taxon>
        <taxon>Rubrobacteria</taxon>
        <taxon>Rubrobacterales</taxon>
        <taxon>Rubrobacteraceae</taxon>
        <taxon>Rubrobacter</taxon>
    </lineage>
</organism>
<reference evidence="2 3" key="1">
    <citation type="submission" date="2006-06" db="EMBL/GenBank/DDBJ databases">
        <title>Complete sequence of Rubrobacter xylanophilus DSM 9941.</title>
        <authorList>
            <consortium name="US DOE Joint Genome Institute"/>
            <person name="Copeland A."/>
            <person name="Lucas S."/>
            <person name="Lapidus A."/>
            <person name="Barry K."/>
            <person name="Detter J.C."/>
            <person name="Glavina del Rio T."/>
            <person name="Hammon N."/>
            <person name="Israni S."/>
            <person name="Dalin E."/>
            <person name="Tice H."/>
            <person name="Pitluck S."/>
            <person name="Munk A.C."/>
            <person name="Brettin T."/>
            <person name="Bruce D."/>
            <person name="Han C."/>
            <person name="Tapia R."/>
            <person name="Gilna P."/>
            <person name="Schmutz J."/>
            <person name="Larimer F."/>
            <person name="Land M."/>
            <person name="Hauser L."/>
            <person name="Kyrpides N."/>
            <person name="Lykidis A."/>
            <person name="da Costa M.S."/>
            <person name="Rainey F.A."/>
            <person name="Empadinhas N."/>
            <person name="Jolivet E."/>
            <person name="Battista J.R."/>
            <person name="Richardson P."/>
        </authorList>
    </citation>
    <scope>NUCLEOTIDE SEQUENCE [LARGE SCALE GENOMIC DNA]</scope>
    <source>
        <strain evidence="3">DSM 9941 / NBRC 16129 / PRD-1</strain>
    </source>
</reference>